<comment type="caution">
    <text evidence="2">The sequence shown here is derived from an EMBL/GenBank/DDBJ whole genome shotgun (WGS) entry which is preliminary data.</text>
</comment>
<accession>A0A8J2YRE4</accession>
<gene>
    <name evidence="2" type="ORF">GCM10011611_13290</name>
</gene>
<dbReference type="InterPro" id="IPR036291">
    <property type="entry name" value="NAD(P)-bd_dom_sf"/>
</dbReference>
<keyword evidence="1" id="KW-0520">NAD</keyword>
<reference evidence="2" key="2">
    <citation type="submission" date="2020-09" db="EMBL/GenBank/DDBJ databases">
        <authorList>
            <person name="Sun Q."/>
            <person name="Zhou Y."/>
        </authorList>
    </citation>
    <scope>NUCLEOTIDE SEQUENCE</scope>
    <source>
        <strain evidence="2">CGMCC 1.15725</strain>
    </source>
</reference>
<evidence type="ECO:0000313" key="2">
    <source>
        <dbReference type="EMBL" id="GGF09114.1"/>
    </source>
</evidence>
<dbReference type="Proteomes" id="UP000646365">
    <property type="component" value="Unassembled WGS sequence"/>
</dbReference>
<dbReference type="AlphaFoldDB" id="A0A8J2YRE4"/>
<dbReference type="SUPFAM" id="SSF51735">
    <property type="entry name" value="NAD(P)-binding Rossmann-fold domains"/>
    <property type="match status" value="1"/>
</dbReference>
<keyword evidence="3" id="KW-1185">Reference proteome</keyword>
<evidence type="ECO:0000313" key="3">
    <source>
        <dbReference type="Proteomes" id="UP000646365"/>
    </source>
</evidence>
<evidence type="ECO:0000256" key="1">
    <source>
        <dbReference type="ARBA" id="ARBA00023027"/>
    </source>
</evidence>
<name>A0A8J2YRE4_9PROT</name>
<dbReference type="Gene3D" id="3.40.50.720">
    <property type="entry name" value="NAD(P)-binding Rossmann-like Domain"/>
    <property type="match status" value="1"/>
</dbReference>
<sequence length="292" mass="31147">MARLFCFGLGYTALTLARRLSAAGWSVGGTCREPDRAAALRAEGIDAIVADRTHPPANPDSMIAGATHLLASIPPDAAGDPALALWGPAIARQAIARHRGLVWAGYLSTTGVYGDHDGGWVDETTPLNPTGERGQRRADAEAAWQALLPVGVPVHLFRLAGIYGPGRSALDTVRAGRAQRIVKPGQVFSRVHVDDIARVLAASIERPRPGAVYNVCDDNPAPPDEVVAYACELLGVASPPEIPFETASLSDMARSFYADNKRVSNRLIKEELGVELRYPDYRTGLQALLAQA</sequence>
<reference evidence="2" key="1">
    <citation type="journal article" date="2014" name="Int. J. Syst. Evol. Microbiol.">
        <title>Complete genome sequence of Corynebacterium casei LMG S-19264T (=DSM 44701T), isolated from a smear-ripened cheese.</title>
        <authorList>
            <consortium name="US DOE Joint Genome Institute (JGI-PGF)"/>
            <person name="Walter F."/>
            <person name="Albersmeier A."/>
            <person name="Kalinowski J."/>
            <person name="Ruckert C."/>
        </authorList>
    </citation>
    <scope>NUCLEOTIDE SEQUENCE</scope>
    <source>
        <strain evidence="2">CGMCC 1.15725</strain>
    </source>
</reference>
<dbReference type="CDD" id="cd05266">
    <property type="entry name" value="SDR_a4"/>
    <property type="match status" value="1"/>
</dbReference>
<protein>
    <submittedName>
        <fullName evidence="2">NAD(P)-dependent oxidoreductase</fullName>
    </submittedName>
</protein>
<dbReference type="RefSeq" id="WP_189043840.1">
    <property type="nucleotide sequence ID" value="NZ_BMJQ01000003.1"/>
</dbReference>
<proteinExistence type="predicted"/>
<dbReference type="EMBL" id="BMJQ01000003">
    <property type="protein sequence ID" value="GGF09114.1"/>
    <property type="molecule type" value="Genomic_DNA"/>
</dbReference>
<organism evidence="2 3">
    <name type="scientific">Aliidongia dinghuensis</name>
    <dbReference type="NCBI Taxonomy" id="1867774"/>
    <lineage>
        <taxon>Bacteria</taxon>
        <taxon>Pseudomonadati</taxon>
        <taxon>Pseudomonadota</taxon>
        <taxon>Alphaproteobacteria</taxon>
        <taxon>Rhodospirillales</taxon>
        <taxon>Dongiaceae</taxon>
        <taxon>Aliidongia</taxon>
    </lineage>
</organism>
<dbReference type="PANTHER" id="PTHR43574">
    <property type="entry name" value="EPIMERASE-RELATED"/>
    <property type="match status" value="1"/>
</dbReference>